<evidence type="ECO:0000313" key="10">
    <source>
        <dbReference type="EMBL" id="ROO03123.1"/>
    </source>
</evidence>
<evidence type="ECO:0000256" key="6">
    <source>
        <dbReference type="ARBA" id="ARBA00022967"/>
    </source>
</evidence>
<feature type="domain" description="ABC transporter" evidence="9">
    <location>
        <begin position="23"/>
        <end position="253"/>
    </location>
</feature>
<evidence type="ECO:0000256" key="4">
    <source>
        <dbReference type="ARBA" id="ARBA00022741"/>
    </source>
</evidence>
<dbReference type="InterPro" id="IPR003593">
    <property type="entry name" value="AAA+_ATPase"/>
</dbReference>
<evidence type="ECO:0000256" key="5">
    <source>
        <dbReference type="ARBA" id="ARBA00022840"/>
    </source>
</evidence>
<dbReference type="NCBIfam" id="TIGR01187">
    <property type="entry name" value="potA"/>
    <property type="match status" value="1"/>
</dbReference>
<dbReference type="Gene3D" id="2.40.50.100">
    <property type="match status" value="1"/>
</dbReference>
<dbReference type="EMBL" id="MOCA01000001">
    <property type="protein sequence ID" value="ROO03123.1"/>
    <property type="molecule type" value="Genomic_DNA"/>
</dbReference>
<dbReference type="InterPro" id="IPR008995">
    <property type="entry name" value="Mo/tungstate-bd_C_term_dom"/>
</dbReference>
<dbReference type="Proteomes" id="UP000284207">
    <property type="component" value="Unassembled WGS sequence"/>
</dbReference>
<evidence type="ECO:0000256" key="3">
    <source>
        <dbReference type="ARBA" id="ARBA00022519"/>
    </source>
</evidence>
<dbReference type="Gene3D" id="3.40.50.300">
    <property type="entry name" value="P-loop containing nucleotide triphosphate hydrolases"/>
    <property type="match status" value="1"/>
</dbReference>
<dbReference type="GO" id="GO:0015417">
    <property type="term" value="F:ABC-type polyamine transporter activity"/>
    <property type="evidence" value="ECO:0007669"/>
    <property type="project" value="UniProtKB-EC"/>
</dbReference>
<dbReference type="FunFam" id="2.40.50.100:FF:000034">
    <property type="entry name" value="Spermidine/putrescine import ATP-binding protein PotA"/>
    <property type="match status" value="1"/>
</dbReference>
<evidence type="ECO:0000313" key="11">
    <source>
        <dbReference type="Proteomes" id="UP000284207"/>
    </source>
</evidence>
<dbReference type="InterPro" id="IPR005893">
    <property type="entry name" value="PotA-like"/>
</dbReference>
<keyword evidence="6 8" id="KW-1278">Translocase</keyword>
<sequence>MAVASGAYKKALEGDQTPKQVLVKIDRVTKKFDETIAVDDVSLEIKKGEIFALLGGSGSGKSTLLRMLAGFERPTEGRIFLDGVDITDMPPYDRPINMMFQSYALFPHMTVAQNIAFGLQQDKIPKAEIDARVAEMLKLVQMSQYAKRKPHQLSGGQRQRVALARSLAKRPKLLLLDEPMGALDKKLRSQMQLELVEIIERVGVTCVMVTHDQEEAMTMAERIAIMHLGWIAQIGSPIDIYETPTSRLVCEFIGNVNIFEGEVIDDAEGHATITCKDLDRQIYVGHGISTSVQDKSVTYAIRPEKLLVTADQPTCEYNWSSGKVHDIAYLGGHSVFYVELPSGKLVQSFVANAERRGARPTWGDQVYVWWEDDSGVVLRS</sequence>
<dbReference type="PROSITE" id="PS50893">
    <property type="entry name" value="ABC_TRANSPORTER_2"/>
    <property type="match status" value="1"/>
</dbReference>
<dbReference type="PANTHER" id="PTHR42781:SF5">
    <property type="entry name" value="PUTRESCINE TRANSPORT ATP-BINDING PROTEIN POTG"/>
    <property type="match status" value="1"/>
</dbReference>
<comment type="catalytic activity">
    <reaction evidence="8">
        <text>ATP + H2O + polyamine-[polyamine-binding protein]Side 1 = ADP + phosphate + polyamineSide 2 + [polyamine-binding protein]Side 1.</text>
        <dbReference type="EC" id="7.6.2.11"/>
    </reaction>
</comment>
<dbReference type="GO" id="GO:0043190">
    <property type="term" value="C:ATP-binding cassette (ABC) transporter complex"/>
    <property type="evidence" value="ECO:0007669"/>
    <property type="project" value="InterPro"/>
</dbReference>
<gene>
    <name evidence="8" type="primary">potA</name>
    <name evidence="10" type="ORF">BK674_02060</name>
</gene>
<keyword evidence="2 8" id="KW-1003">Cell membrane</keyword>
<dbReference type="Pfam" id="PF08402">
    <property type="entry name" value="TOBE_2"/>
    <property type="match status" value="1"/>
</dbReference>
<comment type="function">
    <text evidence="8">Part of the ABC transporter complex PotABCD involved in spermidine/putrescine import. Responsible for energy coupling to the transport system.</text>
</comment>
<accession>A0A423NXW9</accession>
<dbReference type="GO" id="GO:0016887">
    <property type="term" value="F:ATP hydrolysis activity"/>
    <property type="evidence" value="ECO:0007669"/>
    <property type="project" value="InterPro"/>
</dbReference>
<dbReference type="InterPro" id="IPR013611">
    <property type="entry name" value="Transp-assoc_OB_typ2"/>
</dbReference>
<comment type="similarity">
    <text evidence="8">Belongs to the ABC transporter superfamily. Spermidine/putrescine importer (TC 3.A.1.11.1) family.</text>
</comment>
<comment type="subunit">
    <text evidence="8">The complex is composed of two ATP-binding proteins (PotA), two transmembrane proteins (PotB and PotC) and a solute-binding protein (PotD).</text>
</comment>
<reference evidence="10 11" key="1">
    <citation type="submission" date="2016-10" db="EMBL/GenBank/DDBJ databases">
        <title>Comparative genome analysis of multiple Pseudomonas spp. focuses on biocontrol and plant growth promoting traits.</title>
        <authorList>
            <person name="Tao X.-Y."/>
            <person name="Taylor C.G."/>
        </authorList>
    </citation>
    <scope>NUCLEOTIDE SEQUENCE [LARGE SCALE GENOMIC DNA]</scope>
    <source>
        <strain evidence="10 11">36B3</strain>
    </source>
</reference>
<evidence type="ECO:0000256" key="2">
    <source>
        <dbReference type="ARBA" id="ARBA00022475"/>
    </source>
</evidence>
<dbReference type="RefSeq" id="WP_064364702.1">
    <property type="nucleotide sequence ID" value="NZ_BSCP01000041.1"/>
</dbReference>
<dbReference type="GO" id="GO:0015847">
    <property type="term" value="P:putrescine transport"/>
    <property type="evidence" value="ECO:0007669"/>
    <property type="project" value="UniProtKB-ARBA"/>
</dbReference>
<dbReference type="InterPro" id="IPR027417">
    <property type="entry name" value="P-loop_NTPase"/>
</dbReference>
<keyword evidence="4 8" id="KW-0547">Nucleotide-binding</keyword>
<keyword evidence="1 8" id="KW-0813">Transport</keyword>
<dbReference type="InterPro" id="IPR003439">
    <property type="entry name" value="ABC_transporter-like_ATP-bd"/>
</dbReference>
<name>A0A423NXW9_9PSED</name>
<dbReference type="InterPro" id="IPR017871">
    <property type="entry name" value="ABC_transporter-like_CS"/>
</dbReference>
<protein>
    <recommendedName>
        <fullName evidence="8">Spermidine/putrescine import ATP-binding protein PotA</fullName>
        <ecNumber evidence="8">7.6.2.11</ecNumber>
    </recommendedName>
</protein>
<keyword evidence="3" id="KW-0997">Cell inner membrane</keyword>
<dbReference type="InterPro" id="IPR050093">
    <property type="entry name" value="ABC_SmlMolc_Importer"/>
</dbReference>
<dbReference type="SUPFAM" id="SSF52540">
    <property type="entry name" value="P-loop containing nucleoside triphosphate hydrolases"/>
    <property type="match status" value="1"/>
</dbReference>
<dbReference type="EC" id="7.6.2.11" evidence="8"/>
<dbReference type="AlphaFoldDB" id="A0A423NXW9"/>
<proteinExistence type="inferred from homology"/>
<comment type="caution">
    <text evidence="10">The sequence shown here is derived from an EMBL/GenBank/DDBJ whole genome shotgun (WGS) entry which is preliminary data.</text>
</comment>
<dbReference type="SMART" id="SM00382">
    <property type="entry name" value="AAA"/>
    <property type="match status" value="1"/>
</dbReference>
<dbReference type="PROSITE" id="PS00211">
    <property type="entry name" value="ABC_TRANSPORTER_1"/>
    <property type="match status" value="1"/>
</dbReference>
<dbReference type="GO" id="GO:0005524">
    <property type="term" value="F:ATP binding"/>
    <property type="evidence" value="ECO:0007669"/>
    <property type="project" value="UniProtKB-KW"/>
</dbReference>
<dbReference type="PANTHER" id="PTHR42781">
    <property type="entry name" value="SPERMIDINE/PUTRESCINE IMPORT ATP-BINDING PROTEIN POTA"/>
    <property type="match status" value="1"/>
</dbReference>
<evidence type="ECO:0000256" key="8">
    <source>
        <dbReference type="RuleBase" id="RU364083"/>
    </source>
</evidence>
<dbReference type="FunFam" id="3.40.50.300:FF:000133">
    <property type="entry name" value="Spermidine/putrescine import ATP-binding protein PotA"/>
    <property type="match status" value="1"/>
</dbReference>
<organism evidence="10 11">
    <name type="scientific">Pseudomonas moraviensis</name>
    <dbReference type="NCBI Taxonomy" id="321662"/>
    <lineage>
        <taxon>Bacteria</taxon>
        <taxon>Pseudomonadati</taxon>
        <taxon>Pseudomonadota</taxon>
        <taxon>Gammaproteobacteria</taxon>
        <taxon>Pseudomonadales</taxon>
        <taxon>Pseudomonadaceae</taxon>
        <taxon>Pseudomonas</taxon>
    </lineage>
</organism>
<evidence type="ECO:0000256" key="1">
    <source>
        <dbReference type="ARBA" id="ARBA00022448"/>
    </source>
</evidence>
<dbReference type="Pfam" id="PF00005">
    <property type="entry name" value="ABC_tran"/>
    <property type="match status" value="1"/>
</dbReference>
<evidence type="ECO:0000256" key="7">
    <source>
        <dbReference type="ARBA" id="ARBA00023136"/>
    </source>
</evidence>
<keyword evidence="5 8" id="KW-0067">ATP-binding</keyword>
<dbReference type="SUPFAM" id="SSF50331">
    <property type="entry name" value="MOP-like"/>
    <property type="match status" value="1"/>
</dbReference>
<keyword evidence="7 8" id="KW-0472">Membrane</keyword>
<evidence type="ECO:0000259" key="9">
    <source>
        <dbReference type="PROSITE" id="PS50893"/>
    </source>
</evidence>